<dbReference type="Pfam" id="PF00501">
    <property type="entry name" value="AMP-binding"/>
    <property type="match status" value="1"/>
</dbReference>
<evidence type="ECO:0000256" key="3">
    <source>
        <dbReference type="ARBA" id="ARBA00023002"/>
    </source>
</evidence>
<dbReference type="PROSITE" id="PS00012">
    <property type="entry name" value="PHOSPHOPANTETHEINE"/>
    <property type="match status" value="1"/>
</dbReference>
<dbReference type="SUPFAM" id="SSF51735">
    <property type="entry name" value="NAD(P)-binding Rossmann-fold domains"/>
    <property type="match status" value="2"/>
</dbReference>
<dbReference type="SMART" id="SM00822">
    <property type="entry name" value="PKS_KR"/>
    <property type="match status" value="1"/>
</dbReference>
<evidence type="ECO:0000256" key="1">
    <source>
        <dbReference type="ARBA" id="ARBA00022450"/>
    </source>
</evidence>
<dbReference type="PANTHER" id="PTHR44845">
    <property type="entry name" value="CARRIER DOMAIN-CONTAINING PROTEIN"/>
    <property type="match status" value="1"/>
</dbReference>
<dbReference type="GO" id="GO:0031177">
    <property type="term" value="F:phosphopantetheine binding"/>
    <property type="evidence" value="ECO:0007669"/>
    <property type="project" value="InterPro"/>
</dbReference>
<dbReference type="HOGENOM" id="CLU_000022_2_17_1"/>
<dbReference type="FunFam" id="3.40.50.720:FF:000047">
    <property type="entry name" value="NADP-dependent L-serine/L-allo-threonine dehydrogenase"/>
    <property type="match status" value="1"/>
</dbReference>
<keyword evidence="2" id="KW-0597">Phosphoprotein</keyword>
<sequence length="1297" mass="139726">MVKTLGPRPDLYEEDVEETAAVPGHHKPDLSALILQQMQATPDAIALEDETTILTYAELDRKVSALANRLRDHGVVRDSLVGVLFGRSADYVIACLAALRAGGAFLVLEVAYPPDLLADVLDDAKPVVVVTHAALARQIKAKVPLIILNEPEKAVEKIKERSPLPADNDLARLAFVSYSSGTTGKPKGIANPHRAPVLSYDLRFRLSDLGPGDRVACNVFFVWEILRPLLRGATVVAVPDEASYDPAALTNFLSTRKITETLMTPTLLAAVLSRHSQMGANLPDLRTLWLNGEVVTTDLARRAAKALPKTRLLNCYSASETHEIACGDIRDILDIESPFCAVGPPMDPEHTYILDGNDHEVEAGSIGELFVGGALLARGYLNLPEATAKAFKPDPFNPQPGARMYRTGDLARMLPSGALQITGRVGAMIKLRGYSVVPSTIENAVVEQLAVSRCAVVAHGEGLERQLVAYVVRDSEEIEERTVLTIDESGFSPVARRALTSSLAQYMIPTLWVELDILPTHEVSGKVDLKRLPPPPMAKSRAMPISKGNKIEHNTKINVESIAAMWAASLNATPGSVTQEHTFFDLGGHSLILADLASRLSKTFGFPISVASLVGNPTLEGHVEAVRSARDGHTAAVQAELPYVLRSDSTLPQDIQPLGAKICALRHASSILLTGATGFLGAFLLSDLLKRTSARVVCLVRFNDISQDNKPAAIARLRRNLLDLGLWQDSMLDRIDVLPGNLSRLRLGLSPDAFEELAASIQVIVHAGATVNLVYPYAPLQGANVGGTREILRLACRAGATLQYVSTNGVLPASNEGWSEDAMLDIDLVPLKLAGGYGQTKWAAEKLVQEAGRRGLPVRILRPGTISGHSISGSTNAYDLLTALIVESLHIEYAPDIEDWSAEMTPVDFVSKAIITLSNNTNMEQQIFHLGDSKPVNTRKLFEDLKGLGYPTKFIPWDDWVALWTEKRGSTKGGEGSFTVDILRGGMPTIDYLKTNTVLKDDLTKPALEGLQRPKIDIQLLETYARHWYARGWLPRPPLVSNKSTLNGFGVKGPLSGCVAVITGASSGIGAAVAVALSREGAHVALAARRVDALETVKGKLIGPGKVLIQQTDVTKIAEVEELMRKAAEDLGPVNILVSCAGVMYYTMMANAQTEEWDRTVDVNCKGLLHCLSSTIPGMLSRGSGHIVAISSDAGRKVFPGLGVYSASKFFVEATLQALRLETAGSGLRITSVQPGNTATDLLGMSTDADAIKKYGEPTGAKVLDPEDVANSIVYALRQPQHVAVNEVLIEPRDEPI</sequence>
<dbReference type="InterPro" id="IPR057326">
    <property type="entry name" value="KR_dom"/>
</dbReference>
<dbReference type="SUPFAM" id="SSF47336">
    <property type="entry name" value="ACP-like"/>
    <property type="match status" value="1"/>
</dbReference>
<dbReference type="Proteomes" id="UP000054321">
    <property type="component" value="Unassembled WGS sequence"/>
</dbReference>
<dbReference type="Gene3D" id="3.30.300.30">
    <property type="match status" value="1"/>
</dbReference>
<dbReference type="Gene3D" id="1.10.1200.10">
    <property type="entry name" value="ACP-like"/>
    <property type="match status" value="1"/>
</dbReference>
<proteinExistence type="inferred from homology"/>
<dbReference type="InterPro" id="IPR010080">
    <property type="entry name" value="Thioester_reductase-like_dom"/>
</dbReference>
<accession>A0A0C3GQT4</accession>
<dbReference type="PRINTS" id="PR00081">
    <property type="entry name" value="GDHRDH"/>
</dbReference>
<dbReference type="InterPro" id="IPR036291">
    <property type="entry name" value="NAD(P)-bd_dom_sf"/>
</dbReference>
<evidence type="ECO:0000259" key="5">
    <source>
        <dbReference type="PROSITE" id="PS50075"/>
    </source>
</evidence>
<dbReference type="InterPro" id="IPR002347">
    <property type="entry name" value="SDR_fam"/>
</dbReference>
<dbReference type="InterPro" id="IPR013120">
    <property type="entry name" value="FAR_NAD-bd"/>
</dbReference>
<dbReference type="CDD" id="cd05235">
    <property type="entry name" value="SDR_e1"/>
    <property type="match status" value="1"/>
</dbReference>
<reference evidence="6 7" key="1">
    <citation type="submission" date="2014-04" db="EMBL/GenBank/DDBJ databases">
        <authorList>
            <consortium name="DOE Joint Genome Institute"/>
            <person name="Kuo A."/>
            <person name="Martino E."/>
            <person name="Perotto S."/>
            <person name="Kohler A."/>
            <person name="Nagy L.G."/>
            <person name="Floudas D."/>
            <person name="Copeland A."/>
            <person name="Barry K.W."/>
            <person name="Cichocki N."/>
            <person name="Veneault-Fourrey C."/>
            <person name="LaButti K."/>
            <person name="Lindquist E.A."/>
            <person name="Lipzen A."/>
            <person name="Lundell T."/>
            <person name="Morin E."/>
            <person name="Murat C."/>
            <person name="Sun H."/>
            <person name="Tunlid A."/>
            <person name="Henrissat B."/>
            <person name="Grigoriev I.V."/>
            <person name="Hibbett D.S."/>
            <person name="Martin F."/>
            <person name="Nordberg H.P."/>
            <person name="Cantor M.N."/>
            <person name="Hua S.X."/>
        </authorList>
    </citation>
    <scope>NUCLEOTIDE SEQUENCE [LARGE SCALE GENOMIC DNA]</scope>
    <source>
        <strain evidence="6 7">Zn</strain>
    </source>
</reference>
<dbReference type="InterPro" id="IPR045851">
    <property type="entry name" value="AMP-bd_C_sf"/>
</dbReference>
<dbReference type="OrthoDB" id="408177at2759"/>
<dbReference type="InterPro" id="IPR042099">
    <property type="entry name" value="ANL_N_sf"/>
</dbReference>
<dbReference type="PROSITE" id="PS50075">
    <property type="entry name" value="CARRIER"/>
    <property type="match status" value="1"/>
</dbReference>
<evidence type="ECO:0000256" key="2">
    <source>
        <dbReference type="ARBA" id="ARBA00022553"/>
    </source>
</evidence>
<name>A0A0C3GQT4_OIDMZ</name>
<dbReference type="Pfam" id="PF00106">
    <property type="entry name" value="adh_short"/>
    <property type="match status" value="1"/>
</dbReference>
<dbReference type="SMART" id="SM00823">
    <property type="entry name" value="PKS_PP"/>
    <property type="match status" value="1"/>
</dbReference>
<dbReference type="EMBL" id="KN832904">
    <property type="protein sequence ID" value="KIM92866.1"/>
    <property type="molecule type" value="Genomic_DNA"/>
</dbReference>
<keyword evidence="3" id="KW-0560">Oxidoreductase</keyword>
<evidence type="ECO:0000313" key="6">
    <source>
        <dbReference type="EMBL" id="KIM92866.1"/>
    </source>
</evidence>
<dbReference type="Pfam" id="PF07993">
    <property type="entry name" value="NAD_binding_4"/>
    <property type="match status" value="1"/>
</dbReference>
<evidence type="ECO:0000256" key="4">
    <source>
        <dbReference type="ARBA" id="ARBA00029454"/>
    </source>
</evidence>
<keyword evidence="1" id="KW-0596">Phosphopantetheine</keyword>
<feature type="domain" description="Carrier" evidence="5">
    <location>
        <begin position="553"/>
        <end position="630"/>
    </location>
</feature>
<keyword evidence="7" id="KW-1185">Reference proteome</keyword>
<comment type="similarity">
    <text evidence="4">Belongs to the NRP synthetase family.</text>
</comment>
<dbReference type="InterPro" id="IPR020845">
    <property type="entry name" value="AMP-binding_CS"/>
</dbReference>
<dbReference type="STRING" id="913774.A0A0C3GQT4"/>
<dbReference type="PANTHER" id="PTHR44845:SF6">
    <property type="entry name" value="BETA-ALANINE-ACTIVATING ENZYME"/>
    <property type="match status" value="1"/>
</dbReference>
<dbReference type="InterPro" id="IPR036736">
    <property type="entry name" value="ACP-like_sf"/>
</dbReference>
<dbReference type="GO" id="GO:0016616">
    <property type="term" value="F:oxidoreductase activity, acting on the CH-OH group of donors, NAD or NADP as acceptor"/>
    <property type="evidence" value="ECO:0007669"/>
    <property type="project" value="UniProtKB-ARBA"/>
</dbReference>
<dbReference type="InterPro" id="IPR000873">
    <property type="entry name" value="AMP-dep_synth/lig_dom"/>
</dbReference>
<dbReference type="InterPro" id="IPR006162">
    <property type="entry name" value="Ppantetheine_attach_site"/>
</dbReference>
<dbReference type="InterPro" id="IPR020806">
    <property type="entry name" value="PKS_PP-bd"/>
</dbReference>
<dbReference type="Gene3D" id="3.40.50.12780">
    <property type="entry name" value="N-terminal domain of ligase-like"/>
    <property type="match status" value="1"/>
</dbReference>
<dbReference type="InParanoid" id="A0A0C3GQT4"/>
<organism evidence="6 7">
    <name type="scientific">Oidiodendron maius (strain Zn)</name>
    <dbReference type="NCBI Taxonomy" id="913774"/>
    <lineage>
        <taxon>Eukaryota</taxon>
        <taxon>Fungi</taxon>
        <taxon>Dikarya</taxon>
        <taxon>Ascomycota</taxon>
        <taxon>Pezizomycotina</taxon>
        <taxon>Leotiomycetes</taxon>
        <taxon>Leotiomycetes incertae sedis</taxon>
        <taxon>Myxotrichaceae</taxon>
        <taxon>Oidiodendron</taxon>
    </lineage>
</organism>
<dbReference type="CDD" id="cd05930">
    <property type="entry name" value="A_NRPS"/>
    <property type="match status" value="1"/>
</dbReference>
<dbReference type="SUPFAM" id="SSF56801">
    <property type="entry name" value="Acetyl-CoA synthetase-like"/>
    <property type="match status" value="1"/>
</dbReference>
<dbReference type="NCBIfam" id="TIGR01746">
    <property type="entry name" value="Thioester-redct"/>
    <property type="match status" value="1"/>
</dbReference>
<dbReference type="Pfam" id="PF00550">
    <property type="entry name" value="PP-binding"/>
    <property type="match status" value="1"/>
</dbReference>
<dbReference type="InterPro" id="IPR009081">
    <property type="entry name" value="PP-bd_ACP"/>
</dbReference>
<reference evidence="7" key="2">
    <citation type="submission" date="2015-01" db="EMBL/GenBank/DDBJ databases">
        <title>Evolutionary Origins and Diversification of the Mycorrhizal Mutualists.</title>
        <authorList>
            <consortium name="DOE Joint Genome Institute"/>
            <consortium name="Mycorrhizal Genomics Consortium"/>
            <person name="Kohler A."/>
            <person name="Kuo A."/>
            <person name="Nagy L.G."/>
            <person name="Floudas D."/>
            <person name="Copeland A."/>
            <person name="Barry K.W."/>
            <person name="Cichocki N."/>
            <person name="Veneault-Fourrey C."/>
            <person name="LaButti K."/>
            <person name="Lindquist E.A."/>
            <person name="Lipzen A."/>
            <person name="Lundell T."/>
            <person name="Morin E."/>
            <person name="Murat C."/>
            <person name="Riley R."/>
            <person name="Ohm R."/>
            <person name="Sun H."/>
            <person name="Tunlid A."/>
            <person name="Henrissat B."/>
            <person name="Grigoriev I.V."/>
            <person name="Hibbett D.S."/>
            <person name="Martin F."/>
        </authorList>
    </citation>
    <scope>NUCLEOTIDE SEQUENCE [LARGE SCALE GENOMIC DNA]</scope>
    <source>
        <strain evidence="7">Zn</strain>
    </source>
</reference>
<dbReference type="PROSITE" id="PS00455">
    <property type="entry name" value="AMP_BINDING"/>
    <property type="match status" value="1"/>
</dbReference>
<gene>
    <name evidence="6" type="ORF">OIDMADRAFT_107060</name>
</gene>
<protein>
    <recommendedName>
        <fullName evidence="5">Carrier domain-containing protein</fullName>
    </recommendedName>
</protein>
<dbReference type="Gene3D" id="3.40.50.720">
    <property type="entry name" value="NAD(P)-binding Rossmann-like Domain"/>
    <property type="match status" value="2"/>
</dbReference>
<evidence type="ECO:0000313" key="7">
    <source>
        <dbReference type="Proteomes" id="UP000054321"/>
    </source>
</evidence>